<keyword evidence="3" id="KW-0408">Iron</keyword>
<dbReference type="Gene3D" id="1.10.760.10">
    <property type="entry name" value="Cytochrome c-like domain"/>
    <property type="match status" value="1"/>
</dbReference>
<feature type="domain" description="Cytochrome c" evidence="4">
    <location>
        <begin position="35"/>
        <end position="124"/>
    </location>
</feature>
<evidence type="ECO:0000256" key="2">
    <source>
        <dbReference type="ARBA" id="ARBA00022723"/>
    </source>
</evidence>
<dbReference type="AlphaFoldDB" id="A0A3B1B0Q2"/>
<gene>
    <name evidence="5" type="ORF">MNBD_GAMMA19-2224</name>
</gene>
<proteinExistence type="predicted"/>
<evidence type="ECO:0000259" key="4">
    <source>
        <dbReference type="PROSITE" id="PS51007"/>
    </source>
</evidence>
<dbReference type="InterPro" id="IPR030999">
    <property type="entry name" value="Thiosulf_SoxX"/>
</dbReference>
<sequence>MQKTAKNPRVAIGALAIILGSFAIAPGVVSAAEASAVEEGKKIAFHRKKGNCLACHKIAGGSLAGNIGPALVNMKARFADKAKLRAKIYDATVSSPNTIMPPFGKHKILTKSELDKVVEFIYTL</sequence>
<dbReference type="GO" id="GO:0046872">
    <property type="term" value="F:metal ion binding"/>
    <property type="evidence" value="ECO:0007669"/>
    <property type="project" value="UniProtKB-KW"/>
</dbReference>
<evidence type="ECO:0000256" key="1">
    <source>
        <dbReference type="ARBA" id="ARBA00022617"/>
    </source>
</evidence>
<organism evidence="5">
    <name type="scientific">hydrothermal vent metagenome</name>
    <dbReference type="NCBI Taxonomy" id="652676"/>
    <lineage>
        <taxon>unclassified sequences</taxon>
        <taxon>metagenomes</taxon>
        <taxon>ecological metagenomes</taxon>
    </lineage>
</organism>
<dbReference type="GO" id="GO:0009055">
    <property type="term" value="F:electron transfer activity"/>
    <property type="evidence" value="ECO:0007669"/>
    <property type="project" value="InterPro"/>
</dbReference>
<dbReference type="GO" id="GO:0020037">
    <property type="term" value="F:heme binding"/>
    <property type="evidence" value="ECO:0007669"/>
    <property type="project" value="InterPro"/>
</dbReference>
<keyword evidence="1" id="KW-0349">Heme</keyword>
<dbReference type="InterPro" id="IPR036909">
    <property type="entry name" value="Cyt_c-like_dom_sf"/>
</dbReference>
<accession>A0A3B1B0Q2</accession>
<dbReference type="Pfam" id="PF00034">
    <property type="entry name" value="Cytochrom_C"/>
    <property type="match status" value="1"/>
</dbReference>
<dbReference type="SUPFAM" id="SSF46626">
    <property type="entry name" value="Cytochrome c"/>
    <property type="match status" value="1"/>
</dbReference>
<keyword evidence="2" id="KW-0479">Metal-binding</keyword>
<protein>
    <submittedName>
        <fullName evidence="5">Sulfur oxidation protein SoxX</fullName>
    </submittedName>
</protein>
<evidence type="ECO:0000256" key="3">
    <source>
        <dbReference type="ARBA" id="ARBA00023004"/>
    </source>
</evidence>
<evidence type="ECO:0000313" key="5">
    <source>
        <dbReference type="EMBL" id="VAX05513.1"/>
    </source>
</evidence>
<reference evidence="5" key="1">
    <citation type="submission" date="2018-06" db="EMBL/GenBank/DDBJ databases">
        <authorList>
            <person name="Zhirakovskaya E."/>
        </authorList>
    </citation>
    <scope>NUCLEOTIDE SEQUENCE</scope>
</reference>
<dbReference type="NCBIfam" id="TIGR04485">
    <property type="entry name" value="thiosulf_SoxX"/>
    <property type="match status" value="1"/>
</dbReference>
<name>A0A3B1B0Q2_9ZZZZ</name>
<dbReference type="InterPro" id="IPR009056">
    <property type="entry name" value="Cyt_c-like_dom"/>
</dbReference>
<dbReference type="EMBL" id="UOFV01000539">
    <property type="protein sequence ID" value="VAX05513.1"/>
    <property type="molecule type" value="Genomic_DNA"/>
</dbReference>
<dbReference type="PROSITE" id="PS51007">
    <property type="entry name" value="CYTC"/>
    <property type="match status" value="1"/>
</dbReference>